<accession>A0A6L3V559</accession>
<evidence type="ECO:0000256" key="3">
    <source>
        <dbReference type="ARBA" id="ARBA00022692"/>
    </source>
</evidence>
<dbReference type="Proteomes" id="UP000481030">
    <property type="component" value="Unassembled WGS sequence"/>
</dbReference>
<dbReference type="PANTHER" id="PTHR33931:SF2">
    <property type="entry name" value="HOLIN-LIKE PROTEIN CIDA"/>
    <property type="match status" value="1"/>
</dbReference>
<feature type="transmembrane region" description="Helical" evidence="6">
    <location>
        <begin position="33"/>
        <end position="52"/>
    </location>
</feature>
<evidence type="ECO:0000313" key="8">
    <source>
        <dbReference type="Proteomes" id="UP000481030"/>
    </source>
</evidence>
<evidence type="ECO:0000256" key="4">
    <source>
        <dbReference type="ARBA" id="ARBA00022989"/>
    </source>
</evidence>
<dbReference type="Pfam" id="PF03788">
    <property type="entry name" value="LrgA"/>
    <property type="match status" value="1"/>
</dbReference>
<dbReference type="GO" id="GO:0005886">
    <property type="term" value="C:plasma membrane"/>
    <property type="evidence" value="ECO:0007669"/>
    <property type="project" value="UniProtKB-SubCell"/>
</dbReference>
<comment type="subcellular location">
    <subcellularLocation>
        <location evidence="1">Cell membrane</location>
        <topology evidence="1">Multi-pass membrane protein</topology>
    </subcellularLocation>
</comment>
<dbReference type="EMBL" id="WBOS01000019">
    <property type="protein sequence ID" value="KAB2329383.1"/>
    <property type="molecule type" value="Genomic_DNA"/>
</dbReference>
<keyword evidence="5 6" id="KW-0472">Membrane</keyword>
<evidence type="ECO:0000256" key="1">
    <source>
        <dbReference type="ARBA" id="ARBA00004651"/>
    </source>
</evidence>
<dbReference type="InterPro" id="IPR005538">
    <property type="entry name" value="LrgA/CidA"/>
</dbReference>
<evidence type="ECO:0000256" key="6">
    <source>
        <dbReference type="SAM" id="Phobius"/>
    </source>
</evidence>
<feature type="transmembrane region" description="Helical" evidence="6">
    <location>
        <begin position="64"/>
        <end position="82"/>
    </location>
</feature>
<keyword evidence="8" id="KW-1185">Reference proteome</keyword>
<evidence type="ECO:0000256" key="5">
    <source>
        <dbReference type="ARBA" id="ARBA00023136"/>
    </source>
</evidence>
<gene>
    <name evidence="7" type="ORF">F7731_22615</name>
</gene>
<reference evidence="7 8" key="1">
    <citation type="journal article" date="2016" name="Antonie Van Leeuwenhoek">
        <title>Bacillus depressus sp. nov., isolated from soil of a sunflower field.</title>
        <authorList>
            <person name="Wei X."/>
            <person name="Xin D."/>
            <person name="Xin Y."/>
            <person name="Zhang H."/>
            <person name="Wang T."/>
            <person name="Zhang J."/>
        </authorList>
    </citation>
    <scope>NUCLEOTIDE SEQUENCE [LARGE SCALE GENOMIC DNA]</scope>
    <source>
        <strain evidence="7 8">BZ1</strain>
    </source>
</reference>
<dbReference type="PANTHER" id="PTHR33931">
    <property type="entry name" value="HOLIN-LIKE PROTEIN CIDA-RELATED"/>
    <property type="match status" value="1"/>
</dbReference>
<protein>
    <submittedName>
        <fullName evidence="7">CidA/LrgA family protein</fullName>
    </submittedName>
</protein>
<evidence type="ECO:0000256" key="2">
    <source>
        <dbReference type="ARBA" id="ARBA00022475"/>
    </source>
</evidence>
<organism evidence="7 8">
    <name type="scientific">Cytobacillus depressus</name>
    <dbReference type="NCBI Taxonomy" id="1602942"/>
    <lineage>
        <taxon>Bacteria</taxon>
        <taxon>Bacillati</taxon>
        <taxon>Bacillota</taxon>
        <taxon>Bacilli</taxon>
        <taxon>Bacillales</taxon>
        <taxon>Bacillaceae</taxon>
        <taxon>Cytobacillus</taxon>
    </lineage>
</organism>
<name>A0A6L3V559_9BACI</name>
<dbReference type="OrthoDB" id="3176438at2"/>
<sequence length="136" mass="15049">MVKSALLFFAQLFFIWAIYEFSSYIIKTFDVPIPASVLGIIILYTMLSTGIIKLRHIEKGVGFLNKHLGFFFVPIAVGLINYGGLIKAHGLELVLMIAGSTVVGLVITAGTTQYLSKKERALTRKERTYHGQSHSA</sequence>
<keyword evidence="2" id="KW-1003">Cell membrane</keyword>
<comment type="caution">
    <text evidence="7">The sequence shown here is derived from an EMBL/GenBank/DDBJ whole genome shotgun (WGS) entry which is preliminary data.</text>
</comment>
<feature type="transmembrane region" description="Helical" evidence="6">
    <location>
        <begin position="94"/>
        <end position="115"/>
    </location>
</feature>
<keyword evidence="3 6" id="KW-0812">Transmembrane</keyword>
<dbReference type="AlphaFoldDB" id="A0A6L3V559"/>
<proteinExistence type="predicted"/>
<keyword evidence="4 6" id="KW-1133">Transmembrane helix</keyword>
<evidence type="ECO:0000313" key="7">
    <source>
        <dbReference type="EMBL" id="KAB2329383.1"/>
    </source>
</evidence>